<dbReference type="STRING" id="909613.UO65_4503"/>
<evidence type="ECO:0000313" key="6">
    <source>
        <dbReference type="EMBL" id="EWC60204.1"/>
    </source>
</evidence>
<dbReference type="GO" id="GO:0000155">
    <property type="term" value="F:phosphorelay sensor kinase activity"/>
    <property type="evidence" value="ECO:0007669"/>
    <property type="project" value="InterPro"/>
</dbReference>
<dbReference type="Proteomes" id="UP000019277">
    <property type="component" value="Unassembled WGS sequence"/>
</dbReference>
<gene>
    <name evidence="6" type="ORF">UO65_4503</name>
</gene>
<dbReference type="GO" id="GO:0016020">
    <property type="term" value="C:membrane"/>
    <property type="evidence" value="ECO:0007669"/>
    <property type="project" value="InterPro"/>
</dbReference>
<accession>W7J253</accession>
<proteinExistence type="predicted"/>
<evidence type="ECO:0000259" key="5">
    <source>
        <dbReference type="Pfam" id="PF07730"/>
    </source>
</evidence>
<dbReference type="Pfam" id="PF07730">
    <property type="entry name" value="HisKA_3"/>
    <property type="match status" value="1"/>
</dbReference>
<evidence type="ECO:0000313" key="7">
    <source>
        <dbReference type="Proteomes" id="UP000019277"/>
    </source>
</evidence>
<keyword evidence="2 6" id="KW-0418">Kinase</keyword>
<dbReference type="PROSITE" id="PS50194">
    <property type="entry name" value="FILAMIN_REPEAT"/>
    <property type="match status" value="1"/>
</dbReference>
<evidence type="ECO:0000256" key="3">
    <source>
        <dbReference type="ARBA" id="ARBA00023012"/>
    </source>
</evidence>
<dbReference type="eggNOG" id="COG4585">
    <property type="taxonomic scope" value="Bacteria"/>
</dbReference>
<dbReference type="PANTHER" id="PTHR24421">
    <property type="entry name" value="NITRATE/NITRITE SENSOR PROTEIN NARX-RELATED"/>
    <property type="match status" value="1"/>
</dbReference>
<organism evidence="6 7">
    <name type="scientific">Actinokineospora spheciospongiae</name>
    <dbReference type="NCBI Taxonomy" id="909613"/>
    <lineage>
        <taxon>Bacteria</taxon>
        <taxon>Bacillati</taxon>
        <taxon>Actinomycetota</taxon>
        <taxon>Actinomycetes</taxon>
        <taxon>Pseudonocardiales</taxon>
        <taxon>Pseudonocardiaceae</taxon>
        <taxon>Actinokineospora</taxon>
    </lineage>
</organism>
<dbReference type="PATRIC" id="fig|909613.9.peg.4505"/>
<evidence type="ECO:0000256" key="1">
    <source>
        <dbReference type="ARBA" id="ARBA00022679"/>
    </source>
</evidence>
<evidence type="ECO:0000256" key="2">
    <source>
        <dbReference type="ARBA" id="ARBA00022777"/>
    </source>
</evidence>
<keyword evidence="7" id="KW-1185">Reference proteome</keyword>
<dbReference type="InterPro" id="IPR036890">
    <property type="entry name" value="HATPase_C_sf"/>
</dbReference>
<dbReference type="InterPro" id="IPR017868">
    <property type="entry name" value="Filamin/ABP280_repeat-like"/>
</dbReference>
<dbReference type="Gene3D" id="3.30.565.10">
    <property type="entry name" value="Histidine kinase-like ATPase, C-terminal domain"/>
    <property type="match status" value="1"/>
</dbReference>
<dbReference type="InterPro" id="IPR011712">
    <property type="entry name" value="Sig_transdc_His_kin_sub3_dim/P"/>
</dbReference>
<sequence>MRVREREGRAVAAVSDCLALPRASGAPWPDLGALAEAIAGAAEVDGCWFTVAGNRFGWGVDGPAWSAVVEHSGEAQGVVAVCPESAGPLEGLAAVLGPVFAAARLAAETDDLRRAGDAALRELADARWRAAADMDRERRGLERDLHDGAQHHLVALRMAVGLLEHAVAKGGAAAARPRLDDLLTRLDAAEALVGRTAAGILPLALVDDGLAAALVAELAEHADVALDLGPGLRRYPAVAESAVYFVCMEAVNNAHKHAPGARITVRTRDTDRGLEFEVRDDGPGFDRSALPADSGLHNLNARAAAVGGSVRVTSAPGRGTVVAGFVPL</sequence>
<dbReference type="CDD" id="cd16917">
    <property type="entry name" value="HATPase_UhpB-NarQ-NarX-like"/>
    <property type="match status" value="1"/>
</dbReference>
<feature type="domain" description="Histidine kinase/HSP90-like ATPase" evidence="4">
    <location>
        <begin position="241"/>
        <end position="327"/>
    </location>
</feature>
<comment type="caution">
    <text evidence="6">The sequence shown here is derived from an EMBL/GenBank/DDBJ whole genome shotgun (WGS) entry which is preliminary data.</text>
</comment>
<name>W7J253_9PSEU</name>
<dbReference type="InterPro" id="IPR050482">
    <property type="entry name" value="Sensor_HK_TwoCompSys"/>
</dbReference>
<dbReference type="GO" id="GO:0046983">
    <property type="term" value="F:protein dimerization activity"/>
    <property type="evidence" value="ECO:0007669"/>
    <property type="project" value="InterPro"/>
</dbReference>
<dbReference type="SUPFAM" id="SSF55874">
    <property type="entry name" value="ATPase domain of HSP90 chaperone/DNA topoisomerase II/histidine kinase"/>
    <property type="match status" value="1"/>
</dbReference>
<reference evidence="6 7" key="1">
    <citation type="journal article" date="2014" name="Genome Announc.">
        <title>Draft Genome Sequence of the Antitrypanosomally Active Sponge-Associated Bacterium Actinokineospora sp. Strain EG49.</title>
        <authorList>
            <person name="Harjes J."/>
            <person name="Ryu T."/>
            <person name="Abdelmohsen U.R."/>
            <person name="Moitinho-Silva L."/>
            <person name="Horn H."/>
            <person name="Ravasi T."/>
            <person name="Hentschel U."/>
        </authorList>
    </citation>
    <scope>NUCLEOTIDE SEQUENCE [LARGE SCALE GENOMIC DNA]</scope>
    <source>
        <strain evidence="6 7">EG49</strain>
    </source>
</reference>
<dbReference type="RefSeq" id="WP_152552204.1">
    <property type="nucleotide sequence ID" value="NZ_AYXG01000168.1"/>
</dbReference>
<dbReference type="EMBL" id="AYXG01000168">
    <property type="protein sequence ID" value="EWC60204.1"/>
    <property type="molecule type" value="Genomic_DNA"/>
</dbReference>
<dbReference type="AlphaFoldDB" id="W7J253"/>
<evidence type="ECO:0000259" key="4">
    <source>
        <dbReference type="Pfam" id="PF02518"/>
    </source>
</evidence>
<feature type="domain" description="Signal transduction histidine kinase subgroup 3 dimerisation and phosphoacceptor" evidence="5">
    <location>
        <begin position="137"/>
        <end position="190"/>
    </location>
</feature>
<dbReference type="Gene3D" id="1.20.5.1930">
    <property type="match status" value="1"/>
</dbReference>
<dbReference type="InterPro" id="IPR003594">
    <property type="entry name" value="HATPase_dom"/>
</dbReference>
<keyword evidence="1" id="KW-0808">Transferase</keyword>
<protein>
    <submittedName>
        <fullName evidence="6">Putative two-component system sensor kinase</fullName>
    </submittedName>
</protein>
<keyword evidence="3" id="KW-0902">Two-component regulatory system</keyword>
<dbReference type="Pfam" id="PF02518">
    <property type="entry name" value="HATPase_c"/>
    <property type="match status" value="1"/>
</dbReference>
<dbReference type="OrthoDB" id="3217947at2"/>